<gene>
    <name evidence="2" type="ORF">IPI13_01180</name>
    <name evidence="3" type="ORF">IPP00_14265</name>
</gene>
<evidence type="ECO:0008006" key="5">
    <source>
        <dbReference type="Google" id="ProtNLM"/>
    </source>
</evidence>
<keyword evidence="1" id="KW-0812">Transmembrane</keyword>
<comment type="caution">
    <text evidence="2">The sequence shown here is derived from an EMBL/GenBank/DDBJ whole genome shotgun (WGS) entry which is preliminary data.</text>
</comment>
<dbReference type="AlphaFoldDB" id="A0A935M456"/>
<feature type="transmembrane region" description="Helical" evidence="1">
    <location>
        <begin position="18"/>
        <end position="40"/>
    </location>
</feature>
<dbReference type="PANTHER" id="PTHR40078">
    <property type="entry name" value="INTEGRAL MEMBRANE PROTEIN-RELATED"/>
    <property type="match status" value="1"/>
</dbReference>
<dbReference type="EMBL" id="JADJIB010000001">
    <property type="protein sequence ID" value="MBK7271826.1"/>
    <property type="molecule type" value="Genomic_DNA"/>
</dbReference>
<dbReference type="EMBL" id="JADKGK010000024">
    <property type="protein sequence ID" value="MBL0005079.1"/>
    <property type="molecule type" value="Genomic_DNA"/>
</dbReference>
<accession>A0A935M456</accession>
<sequence>MVPAAPPPRRLTRRLIQLYAGLVTFAFGEALILEAGLGVIPWDVFQQGLVNHWGLTMGTWSIIVGVAVLLLWIPLRQRPGIGTVSNAIVIGAALDPMLRAIEAPESLGWRAAYLVAGILINGVATAAYIGARLGPGPRDGLMTGLVRLTGRSVRLVRTGLEVTVVLIGWALGGNLGLGTVLFAVSIGPVVHVFLPKLTVPGGSALH</sequence>
<dbReference type="InterPro" id="IPR038750">
    <property type="entry name" value="YczE/YyaS-like"/>
</dbReference>
<feature type="transmembrane region" description="Helical" evidence="1">
    <location>
        <begin position="80"/>
        <end position="99"/>
    </location>
</feature>
<reference evidence="2 4" key="1">
    <citation type="submission" date="2020-10" db="EMBL/GenBank/DDBJ databases">
        <title>Connecting structure to function with the recovery of over 1000 high-quality activated sludge metagenome-assembled genomes encoding full-length rRNA genes using long-read sequencing.</title>
        <authorList>
            <person name="Singleton C.M."/>
            <person name="Petriglieri F."/>
            <person name="Kristensen J.M."/>
            <person name="Kirkegaard R.H."/>
            <person name="Michaelsen T.Y."/>
            <person name="Andersen M.H."/>
            <person name="Karst S.M."/>
            <person name="Dueholm M.S."/>
            <person name="Nielsen P.H."/>
            <person name="Albertsen M."/>
        </authorList>
    </citation>
    <scope>NUCLEOTIDE SEQUENCE [LARGE SCALE GENOMIC DNA]</scope>
    <source>
        <strain evidence="2">Ega_18-Q3-R5-49_MAXAC.001</strain>
        <strain evidence="3">Ribe_18-Q3-R11-54_MAXAC.001</strain>
    </source>
</reference>
<dbReference type="Proteomes" id="UP000886632">
    <property type="component" value="Unassembled WGS sequence"/>
</dbReference>
<feature type="transmembrane region" description="Helical" evidence="1">
    <location>
        <begin position="52"/>
        <end position="73"/>
    </location>
</feature>
<keyword evidence="1" id="KW-0472">Membrane</keyword>
<organism evidence="2 4">
    <name type="scientific">Candidatus Phosphoribacter hodrii</name>
    <dbReference type="NCBI Taxonomy" id="2953743"/>
    <lineage>
        <taxon>Bacteria</taxon>
        <taxon>Bacillati</taxon>
        <taxon>Actinomycetota</taxon>
        <taxon>Actinomycetes</taxon>
        <taxon>Micrococcales</taxon>
        <taxon>Dermatophilaceae</taxon>
        <taxon>Candidatus Phosphoribacter</taxon>
    </lineage>
</organism>
<proteinExistence type="predicted"/>
<evidence type="ECO:0000313" key="4">
    <source>
        <dbReference type="Proteomes" id="UP000726105"/>
    </source>
</evidence>
<evidence type="ECO:0000256" key="1">
    <source>
        <dbReference type="SAM" id="Phobius"/>
    </source>
</evidence>
<protein>
    <recommendedName>
        <fullName evidence="5">Membrane protein YczE</fullName>
    </recommendedName>
</protein>
<evidence type="ECO:0000313" key="3">
    <source>
        <dbReference type="EMBL" id="MBL0005079.1"/>
    </source>
</evidence>
<keyword evidence="1" id="KW-1133">Transmembrane helix</keyword>
<name>A0A935M456_9MICO</name>
<dbReference type="Pfam" id="PF19700">
    <property type="entry name" value="DUF6198"/>
    <property type="match status" value="1"/>
</dbReference>
<evidence type="ECO:0000313" key="2">
    <source>
        <dbReference type="EMBL" id="MBK7271826.1"/>
    </source>
</evidence>
<feature type="transmembrane region" description="Helical" evidence="1">
    <location>
        <begin position="111"/>
        <end position="131"/>
    </location>
</feature>
<dbReference type="PANTHER" id="PTHR40078:SF1">
    <property type="entry name" value="INTEGRAL MEMBRANE PROTEIN"/>
    <property type="match status" value="1"/>
</dbReference>
<dbReference type="Proteomes" id="UP000726105">
    <property type="component" value="Unassembled WGS sequence"/>
</dbReference>